<dbReference type="Pfam" id="PF08327">
    <property type="entry name" value="AHSA1"/>
    <property type="match status" value="1"/>
</dbReference>
<comment type="caution">
    <text evidence="3">The sequence shown here is derived from an EMBL/GenBank/DDBJ whole genome shotgun (WGS) entry which is preliminary data.</text>
</comment>
<protein>
    <submittedName>
        <fullName evidence="3">Activator of HSP90 ATPase</fullName>
    </submittedName>
</protein>
<dbReference type="Proteomes" id="UP000249061">
    <property type="component" value="Unassembled WGS sequence"/>
</dbReference>
<evidence type="ECO:0000313" key="3">
    <source>
        <dbReference type="EMBL" id="PZR14965.1"/>
    </source>
</evidence>
<dbReference type="SUPFAM" id="SSF55961">
    <property type="entry name" value="Bet v1-like"/>
    <property type="match status" value="1"/>
</dbReference>
<evidence type="ECO:0000256" key="1">
    <source>
        <dbReference type="ARBA" id="ARBA00006817"/>
    </source>
</evidence>
<gene>
    <name evidence="3" type="ORF">DI536_09305</name>
</gene>
<dbReference type="InterPro" id="IPR013538">
    <property type="entry name" value="ASHA1/2-like_C"/>
</dbReference>
<feature type="domain" description="Activator of Hsp90 ATPase homologue 1/2-like C-terminal" evidence="2">
    <location>
        <begin position="16"/>
        <end position="134"/>
    </location>
</feature>
<proteinExistence type="inferred from homology"/>
<organism evidence="3 4">
    <name type="scientific">Archangium gephyra</name>
    <dbReference type="NCBI Taxonomy" id="48"/>
    <lineage>
        <taxon>Bacteria</taxon>
        <taxon>Pseudomonadati</taxon>
        <taxon>Myxococcota</taxon>
        <taxon>Myxococcia</taxon>
        <taxon>Myxococcales</taxon>
        <taxon>Cystobacterineae</taxon>
        <taxon>Archangiaceae</taxon>
        <taxon>Archangium</taxon>
    </lineage>
</organism>
<evidence type="ECO:0000313" key="4">
    <source>
        <dbReference type="Proteomes" id="UP000249061"/>
    </source>
</evidence>
<comment type="similarity">
    <text evidence="1">Belongs to the AHA1 family.</text>
</comment>
<name>A0A2W5TUF1_9BACT</name>
<dbReference type="EMBL" id="QFQP01000006">
    <property type="protein sequence ID" value="PZR14965.1"/>
    <property type="molecule type" value="Genomic_DNA"/>
</dbReference>
<dbReference type="AlphaFoldDB" id="A0A2W5TUF1"/>
<dbReference type="Gene3D" id="3.30.530.20">
    <property type="match status" value="1"/>
</dbReference>
<accession>A0A2W5TUF1</accession>
<reference evidence="3 4" key="1">
    <citation type="submission" date="2017-08" db="EMBL/GenBank/DDBJ databases">
        <title>Infants hospitalized years apart are colonized by the same room-sourced microbial strains.</title>
        <authorList>
            <person name="Brooks B."/>
            <person name="Olm M.R."/>
            <person name="Firek B.A."/>
            <person name="Baker R."/>
            <person name="Thomas B.C."/>
            <person name="Morowitz M.J."/>
            <person name="Banfield J.F."/>
        </authorList>
    </citation>
    <scope>NUCLEOTIDE SEQUENCE [LARGE SCALE GENOMIC DNA]</scope>
    <source>
        <strain evidence="3">S2_003_000_R2_14</strain>
    </source>
</reference>
<evidence type="ECO:0000259" key="2">
    <source>
        <dbReference type="Pfam" id="PF08327"/>
    </source>
</evidence>
<dbReference type="InterPro" id="IPR023393">
    <property type="entry name" value="START-like_dom_sf"/>
</dbReference>
<sequence>MSGGDVVRVQTFVRVPQRAAFDVFTLELDAWWRTGPAYRVGGRHQGAMHLEPKLGGRVFQEYGERGSSVHEIGAITVWDPPARFAFSWRGINFKHSDPSTTVEVRFEASGEGTRVFVEHRGFAALRPDHPVRHGQNVVEFIGQMGRWWGSVMTGLRVHAERNLP</sequence>